<evidence type="ECO:0000256" key="3">
    <source>
        <dbReference type="ARBA" id="ARBA00022833"/>
    </source>
</evidence>
<evidence type="ECO:0000313" key="6">
    <source>
        <dbReference type="EMBL" id="APX22960.1"/>
    </source>
</evidence>
<name>A0A1U7D4F9_9RHOB</name>
<dbReference type="PANTHER" id="PTHR33337:SF40">
    <property type="entry name" value="CENP-V_GFA DOMAIN-CONTAINING PROTEIN-RELATED"/>
    <property type="match status" value="1"/>
</dbReference>
<dbReference type="KEGG" id="tpro:Ga0080559_TMP2164"/>
<dbReference type="PROSITE" id="PS51891">
    <property type="entry name" value="CENP_V_GFA"/>
    <property type="match status" value="1"/>
</dbReference>
<evidence type="ECO:0000256" key="1">
    <source>
        <dbReference type="ARBA" id="ARBA00005495"/>
    </source>
</evidence>
<comment type="similarity">
    <text evidence="1">Belongs to the Gfa family.</text>
</comment>
<evidence type="ECO:0000256" key="4">
    <source>
        <dbReference type="ARBA" id="ARBA00023239"/>
    </source>
</evidence>
<dbReference type="OrthoDB" id="9807246at2"/>
<keyword evidence="3" id="KW-0862">Zinc</keyword>
<keyword evidence="7" id="KW-1185">Reference proteome</keyword>
<dbReference type="PANTHER" id="PTHR33337">
    <property type="entry name" value="GFA DOMAIN-CONTAINING PROTEIN"/>
    <property type="match status" value="1"/>
</dbReference>
<accession>A0A1U7D4F9</accession>
<dbReference type="GO" id="GO:0016846">
    <property type="term" value="F:carbon-sulfur lyase activity"/>
    <property type="evidence" value="ECO:0007669"/>
    <property type="project" value="InterPro"/>
</dbReference>
<dbReference type="Gene3D" id="3.90.1590.10">
    <property type="entry name" value="glutathione-dependent formaldehyde- activating enzyme (gfa)"/>
    <property type="match status" value="1"/>
</dbReference>
<proteinExistence type="inferred from homology"/>
<dbReference type="PROSITE" id="PS51257">
    <property type="entry name" value="PROKAR_LIPOPROTEIN"/>
    <property type="match status" value="1"/>
</dbReference>
<evidence type="ECO:0000256" key="2">
    <source>
        <dbReference type="ARBA" id="ARBA00022723"/>
    </source>
</evidence>
<keyword evidence="4" id="KW-0456">Lyase</keyword>
<feature type="domain" description="CENP-V/GFA" evidence="5">
    <location>
        <begin position="8"/>
        <end position="107"/>
    </location>
</feature>
<reference evidence="6 7" key="1">
    <citation type="submission" date="2016-03" db="EMBL/GenBank/DDBJ databases">
        <title>Deep-sea bacteria in the southern Pacific.</title>
        <authorList>
            <person name="Tang K."/>
        </authorList>
    </citation>
    <scope>NUCLEOTIDE SEQUENCE [LARGE SCALE GENOMIC DNA]</scope>
    <source>
        <strain evidence="6 7">JLT2016</strain>
    </source>
</reference>
<sequence length="151" mass="16724">MDKIAFPLDGTCRCGSTRFRITTAPMMTAACHCTGCQRMASSAFSLTAMVQADGFEVLEGAPVLGGLRDPDLQHNFCPECLTWIFTRVPEHGMVNVRPTMFDDLSWFAPFIETCTKTKLPWAQTGAAHSFEAFPPMERFGELMAEYAQSRG</sequence>
<evidence type="ECO:0000313" key="7">
    <source>
        <dbReference type="Proteomes" id="UP000186559"/>
    </source>
</evidence>
<organism evidence="6 7">
    <name type="scientific">Salipiger profundus</name>
    <dbReference type="NCBI Taxonomy" id="1229727"/>
    <lineage>
        <taxon>Bacteria</taxon>
        <taxon>Pseudomonadati</taxon>
        <taxon>Pseudomonadota</taxon>
        <taxon>Alphaproteobacteria</taxon>
        <taxon>Rhodobacterales</taxon>
        <taxon>Roseobacteraceae</taxon>
        <taxon>Salipiger</taxon>
    </lineage>
</organism>
<protein>
    <recommendedName>
        <fullName evidence="5">CENP-V/GFA domain-containing protein</fullName>
    </recommendedName>
</protein>
<dbReference type="Proteomes" id="UP000186559">
    <property type="component" value="Chromosome"/>
</dbReference>
<gene>
    <name evidence="6" type="ORF">Ga0080559_TMP2164</name>
</gene>
<dbReference type="SUPFAM" id="SSF51316">
    <property type="entry name" value="Mss4-like"/>
    <property type="match status" value="1"/>
</dbReference>
<keyword evidence="2" id="KW-0479">Metal-binding</keyword>
<dbReference type="GO" id="GO:0046872">
    <property type="term" value="F:metal ion binding"/>
    <property type="evidence" value="ECO:0007669"/>
    <property type="project" value="UniProtKB-KW"/>
</dbReference>
<dbReference type="RefSeq" id="WP_017468707.1">
    <property type="nucleotide sequence ID" value="NZ_BMEW01000005.1"/>
</dbReference>
<dbReference type="Pfam" id="PF04828">
    <property type="entry name" value="GFA"/>
    <property type="match status" value="1"/>
</dbReference>
<evidence type="ECO:0000259" key="5">
    <source>
        <dbReference type="PROSITE" id="PS51891"/>
    </source>
</evidence>
<dbReference type="AlphaFoldDB" id="A0A1U7D4F9"/>
<dbReference type="EMBL" id="CP014796">
    <property type="protein sequence ID" value="APX22960.1"/>
    <property type="molecule type" value="Genomic_DNA"/>
</dbReference>
<dbReference type="InterPro" id="IPR006913">
    <property type="entry name" value="CENP-V/GFA"/>
</dbReference>
<dbReference type="InterPro" id="IPR011057">
    <property type="entry name" value="Mss4-like_sf"/>
</dbReference>